<comment type="cofactor">
    <cofactor evidence="1 11">
        <name>FAD</name>
        <dbReference type="ChEBI" id="CHEBI:57692"/>
    </cofactor>
</comment>
<dbReference type="PANTHER" id="PTHR11806">
    <property type="entry name" value="GLUCOSE INHIBITED DIVISION PROTEIN A"/>
    <property type="match status" value="1"/>
</dbReference>
<dbReference type="GO" id="GO:0030488">
    <property type="term" value="P:tRNA methylation"/>
    <property type="evidence" value="ECO:0007669"/>
    <property type="project" value="TreeGrafter"/>
</dbReference>
<dbReference type="GO" id="GO:0002098">
    <property type="term" value="P:tRNA wobble uridine modification"/>
    <property type="evidence" value="ECO:0007669"/>
    <property type="project" value="InterPro"/>
</dbReference>
<gene>
    <name evidence="11 13" type="primary">mnmG</name>
    <name evidence="11" type="synonym">gidA</name>
    <name evidence="13" type="ORF">GYM46_07420</name>
</gene>
<keyword evidence="7 11" id="KW-0274">FAD</keyword>
<dbReference type="FunFam" id="1.10.150.570:FF:000001">
    <property type="entry name" value="tRNA uridine 5-carboxymethylaminomethyl modification enzyme MnmG"/>
    <property type="match status" value="1"/>
</dbReference>
<dbReference type="InterPro" id="IPR002218">
    <property type="entry name" value="MnmG-rel"/>
</dbReference>
<organism evidence="13 14">
    <name type="scientific">Brevundimonas mediterranea</name>
    <dbReference type="NCBI Taxonomy" id="74329"/>
    <lineage>
        <taxon>Bacteria</taxon>
        <taxon>Pseudomonadati</taxon>
        <taxon>Pseudomonadota</taxon>
        <taxon>Alphaproteobacteria</taxon>
        <taxon>Caulobacterales</taxon>
        <taxon>Caulobacteraceae</taxon>
        <taxon>Brevundimonas</taxon>
    </lineage>
</organism>
<evidence type="ECO:0000256" key="4">
    <source>
        <dbReference type="ARBA" id="ARBA00020461"/>
    </source>
</evidence>
<dbReference type="Gene3D" id="1.10.150.570">
    <property type="entry name" value="GidA associated domain, C-terminal subdomain"/>
    <property type="match status" value="1"/>
</dbReference>
<feature type="domain" description="tRNA uridine 5-carboxymethylaminomethyl modification enzyme C-terminal subdomain" evidence="12">
    <location>
        <begin position="549"/>
        <end position="620"/>
    </location>
</feature>
<dbReference type="InterPro" id="IPR026904">
    <property type="entry name" value="MnmG_C"/>
</dbReference>
<evidence type="ECO:0000256" key="9">
    <source>
        <dbReference type="ARBA" id="ARBA00025948"/>
    </source>
</evidence>
<comment type="subcellular location">
    <subcellularLocation>
        <location evidence="11">Cytoplasm</location>
    </subcellularLocation>
</comment>
<dbReference type="PROSITE" id="PS01280">
    <property type="entry name" value="GIDA_1"/>
    <property type="match status" value="1"/>
</dbReference>
<dbReference type="InterPro" id="IPR049312">
    <property type="entry name" value="GIDA_C_N"/>
</dbReference>
<dbReference type="SUPFAM" id="SSF51905">
    <property type="entry name" value="FAD/NAD(P)-binding domain"/>
    <property type="match status" value="1"/>
</dbReference>
<comment type="function">
    <text evidence="2 11">NAD-binding protein involved in the addition of a carboxymethylaminomethyl (cmnm) group at the wobble position (U34) of certain tRNAs, forming tRNA-cmnm(5)s(2)U34.</text>
</comment>
<evidence type="ECO:0000259" key="12">
    <source>
        <dbReference type="SMART" id="SM01228"/>
    </source>
</evidence>
<evidence type="ECO:0000256" key="6">
    <source>
        <dbReference type="ARBA" id="ARBA00022694"/>
    </source>
</evidence>
<evidence type="ECO:0000313" key="14">
    <source>
        <dbReference type="Proteomes" id="UP000501325"/>
    </source>
</evidence>
<dbReference type="InterPro" id="IPR036188">
    <property type="entry name" value="FAD/NAD-bd_sf"/>
</dbReference>
<comment type="similarity">
    <text evidence="3 11">Belongs to the MnmG family.</text>
</comment>
<dbReference type="FunFam" id="3.50.50.60:FF:000002">
    <property type="entry name" value="tRNA uridine 5-carboxymethylaminomethyl modification enzyme MnmG"/>
    <property type="match status" value="1"/>
</dbReference>
<evidence type="ECO:0000256" key="1">
    <source>
        <dbReference type="ARBA" id="ARBA00001974"/>
    </source>
</evidence>
<reference evidence="13 14" key="1">
    <citation type="submission" date="2020-01" db="EMBL/GenBank/DDBJ databases">
        <authorList>
            <person name="Wang S."/>
        </authorList>
    </citation>
    <scope>NUCLEOTIDE SEQUENCE [LARGE SCALE GENOMIC DNA]</scope>
    <source>
        <strain evidence="13 14">D151-2-6</strain>
    </source>
</reference>
<evidence type="ECO:0000256" key="8">
    <source>
        <dbReference type="ARBA" id="ARBA00023027"/>
    </source>
</evidence>
<dbReference type="InterPro" id="IPR040131">
    <property type="entry name" value="MnmG_N"/>
</dbReference>
<dbReference type="InterPro" id="IPR047001">
    <property type="entry name" value="MnmG_C_subdom"/>
</dbReference>
<evidence type="ECO:0000256" key="10">
    <source>
        <dbReference type="ARBA" id="ARBA00031800"/>
    </source>
</evidence>
<dbReference type="Pfam" id="PF21680">
    <property type="entry name" value="GIDA_C_1st"/>
    <property type="match status" value="1"/>
</dbReference>
<dbReference type="InterPro" id="IPR020595">
    <property type="entry name" value="MnmG-rel_CS"/>
</dbReference>
<feature type="binding site" evidence="11">
    <location>
        <begin position="280"/>
        <end position="294"/>
    </location>
    <ligand>
        <name>NAD(+)</name>
        <dbReference type="ChEBI" id="CHEBI:57540"/>
    </ligand>
</feature>
<evidence type="ECO:0000256" key="2">
    <source>
        <dbReference type="ARBA" id="ARBA00003717"/>
    </source>
</evidence>
<keyword evidence="8 11" id="KW-0520">NAD</keyword>
<dbReference type="PANTHER" id="PTHR11806:SF0">
    <property type="entry name" value="PROTEIN MTO1 HOMOLOG, MITOCHONDRIAL"/>
    <property type="match status" value="1"/>
</dbReference>
<dbReference type="NCBIfam" id="TIGR00136">
    <property type="entry name" value="mnmG_gidA"/>
    <property type="match status" value="1"/>
</dbReference>
<evidence type="ECO:0000256" key="5">
    <source>
        <dbReference type="ARBA" id="ARBA00022630"/>
    </source>
</evidence>
<evidence type="ECO:0000256" key="3">
    <source>
        <dbReference type="ARBA" id="ARBA00007653"/>
    </source>
</evidence>
<protein>
    <recommendedName>
        <fullName evidence="4 11">tRNA uridine 5-carboxymethylaminomethyl modification enzyme MnmG</fullName>
    </recommendedName>
    <alternativeName>
        <fullName evidence="10 11">Glucose-inhibited division protein A</fullName>
    </alternativeName>
</protein>
<dbReference type="KEGG" id="bmed:GYM46_07420"/>
<dbReference type="HAMAP" id="MF_00129">
    <property type="entry name" value="MnmG_GidA"/>
    <property type="match status" value="1"/>
</dbReference>
<dbReference type="PROSITE" id="PS01281">
    <property type="entry name" value="GIDA_2"/>
    <property type="match status" value="1"/>
</dbReference>
<evidence type="ECO:0000313" key="13">
    <source>
        <dbReference type="EMBL" id="QIH74577.1"/>
    </source>
</evidence>
<dbReference type="AlphaFoldDB" id="A0AB37ECE7"/>
<dbReference type="Pfam" id="PF01134">
    <property type="entry name" value="GIDA"/>
    <property type="match status" value="1"/>
</dbReference>
<keyword evidence="6 11" id="KW-0819">tRNA processing</keyword>
<dbReference type="FunFam" id="3.50.50.60:FF:000082">
    <property type="entry name" value="protein MTO1 homolog, mitochondrial isoform X1"/>
    <property type="match status" value="1"/>
</dbReference>
<name>A0AB37ECE7_9CAUL</name>
<dbReference type="GO" id="GO:0050660">
    <property type="term" value="F:flavin adenine dinucleotide binding"/>
    <property type="evidence" value="ECO:0007669"/>
    <property type="project" value="UniProtKB-UniRule"/>
</dbReference>
<comment type="caution">
    <text evidence="11">Lacks conserved residue(s) required for the propagation of feature annotation.</text>
</comment>
<dbReference type="EMBL" id="CP048751">
    <property type="protein sequence ID" value="QIH74577.1"/>
    <property type="molecule type" value="Genomic_DNA"/>
</dbReference>
<dbReference type="GO" id="GO:0005829">
    <property type="term" value="C:cytosol"/>
    <property type="evidence" value="ECO:0007669"/>
    <property type="project" value="TreeGrafter"/>
</dbReference>
<sequence>MDYVAGMNSPLEISYDVVVIGGGHAGCEAAAASSRAGARTLLLTQKLETIGEMSCNPAIGGLGKGHLVREIDALDGIMGRLADVSGIQFRLLNRSKGAAVRGPRSQIDRRLYREAMQAELARTPNLSLMAGTAEGLILDGDRVVGVTTGTGERVRAGAVVLTTGTFLNGVIHRGDERIPAGRHGEDPSTGLAADLHAADLMMGRLKTGTPARLDGRTIAWDRLEMQQADETPSAFSFMTDRIDVPQIACGVTHTTEETHRIIAENLGESAVYGGKLSGRGPRYCPSIEDKVVRFADKTSHQIFLEPEGLDDPTVYPNGISTSVSEPTQLAFLRTIPGLEAVEVFRYGYAIEYDYVDPRELSPALEVKKRPGLYLAGQINGTTGYEEAAAQGLMAGLNAARTAGEDAPVILGRDQAYIGVMIDDLVTRGVTEPYRMFTSRAEYRLTLRADNADQRLTPLAIALGIVGPERRKCFELKAQKLSEAGIVSRETLFTPKEANAIGIPVNADGRRRSMRELLAFPDVTLDHFVQTHPVVASWDAEVREQVEIDAGYANYLDRQLIDAEALRTEEGLLLPTDLDYAAIGSLSNEVKEKLARVQPRTLGQAGRIEGMTPGALTALLAHVKRAPKTSVQGGVAA</sequence>
<keyword evidence="11" id="KW-0963">Cytoplasm</keyword>
<proteinExistence type="inferred from homology"/>
<accession>A0AB37ECE7</accession>
<dbReference type="Proteomes" id="UP000501325">
    <property type="component" value="Chromosome"/>
</dbReference>
<dbReference type="Pfam" id="PF13932">
    <property type="entry name" value="SAM_GIDA_C"/>
    <property type="match status" value="1"/>
</dbReference>
<evidence type="ECO:0000256" key="11">
    <source>
        <dbReference type="HAMAP-Rule" id="MF_00129"/>
    </source>
</evidence>
<dbReference type="InterPro" id="IPR004416">
    <property type="entry name" value="MnmG"/>
</dbReference>
<dbReference type="SMART" id="SM01228">
    <property type="entry name" value="GIDA_assoc_3"/>
    <property type="match status" value="1"/>
</dbReference>
<keyword evidence="5 11" id="KW-0285">Flavoprotein</keyword>
<comment type="subunit">
    <text evidence="9 11">Homodimer. Heterotetramer of two MnmE and two MnmG subunits.</text>
</comment>
<evidence type="ECO:0000256" key="7">
    <source>
        <dbReference type="ARBA" id="ARBA00022827"/>
    </source>
</evidence>
<dbReference type="Gene3D" id="1.10.10.1800">
    <property type="entry name" value="tRNA uridine 5-carboxymethylaminomethyl modification enzyme MnmG/GidA"/>
    <property type="match status" value="1"/>
</dbReference>
<dbReference type="InterPro" id="IPR044920">
    <property type="entry name" value="MnmG_C_subdom_sf"/>
</dbReference>
<dbReference type="Gene3D" id="3.50.50.60">
    <property type="entry name" value="FAD/NAD(P)-binding domain"/>
    <property type="match status" value="2"/>
</dbReference>
<feature type="binding site" evidence="11">
    <location>
        <begin position="21"/>
        <end position="26"/>
    </location>
    <ligand>
        <name>FAD</name>
        <dbReference type="ChEBI" id="CHEBI:57692"/>
    </ligand>
</feature>